<dbReference type="EMBL" id="UOFA01000236">
    <property type="protein sequence ID" value="VAW45851.1"/>
    <property type="molecule type" value="Genomic_DNA"/>
</dbReference>
<keyword evidence="1" id="KW-1133">Transmembrane helix</keyword>
<keyword evidence="1" id="KW-0472">Membrane</keyword>
<feature type="domain" description="Type 4 fimbrial biogenesis protein PilX N-terminal" evidence="2">
    <location>
        <begin position="13"/>
        <end position="53"/>
    </location>
</feature>
<reference evidence="3" key="1">
    <citation type="submission" date="2018-06" db="EMBL/GenBank/DDBJ databases">
        <authorList>
            <person name="Zhirakovskaya E."/>
        </authorList>
    </citation>
    <scope>NUCLEOTIDE SEQUENCE</scope>
</reference>
<feature type="transmembrane region" description="Helical" evidence="1">
    <location>
        <begin position="12"/>
        <end position="34"/>
    </location>
</feature>
<evidence type="ECO:0000256" key="1">
    <source>
        <dbReference type="SAM" id="Phobius"/>
    </source>
</evidence>
<sequence length="207" mass="22050">MKSQSLNLNKQHGAALAIGLILLLIITLMGYTGIQGHILQEKMAAGLHNRTLANSGANSVIRQGETFLYNLVEVTNGVDVRGTPTGVFNGLYSLLTDLDDPTSAENIVITDFYQRNWASSSGTEHDFNFLTLPGNAGLNAAPQYLIHEVDYGDPPNNSGDGELPAQAGTENKQRSFMVTGKSQSGDGNSIALMQSMFTVVTGSDATN</sequence>
<gene>
    <name evidence="3" type="ORF">MNBD_GAMMA02-922</name>
</gene>
<evidence type="ECO:0000259" key="2">
    <source>
        <dbReference type="Pfam" id="PF14341"/>
    </source>
</evidence>
<name>A0A3B0VSD4_9ZZZZ</name>
<keyword evidence="1" id="KW-0812">Transmembrane</keyword>
<accession>A0A3B0VSD4</accession>
<protein>
    <recommendedName>
        <fullName evidence="2">Type 4 fimbrial biogenesis protein PilX N-terminal domain-containing protein</fullName>
    </recommendedName>
</protein>
<organism evidence="3">
    <name type="scientific">hydrothermal vent metagenome</name>
    <dbReference type="NCBI Taxonomy" id="652676"/>
    <lineage>
        <taxon>unclassified sequences</taxon>
        <taxon>metagenomes</taxon>
        <taxon>ecological metagenomes</taxon>
    </lineage>
</organism>
<dbReference type="InterPro" id="IPR025746">
    <property type="entry name" value="PilX_N_dom"/>
</dbReference>
<evidence type="ECO:0000313" key="3">
    <source>
        <dbReference type="EMBL" id="VAW45851.1"/>
    </source>
</evidence>
<dbReference type="AlphaFoldDB" id="A0A3B0VSD4"/>
<dbReference type="Pfam" id="PF14341">
    <property type="entry name" value="PilX_N"/>
    <property type="match status" value="1"/>
</dbReference>
<proteinExistence type="predicted"/>